<evidence type="ECO:0000256" key="3">
    <source>
        <dbReference type="ARBA" id="ARBA00022723"/>
    </source>
</evidence>
<keyword evidence="7" id="KW-1015">Disulfide bond</keyword>
<reference evidence="8 9" key="1">
    <citation type="submission" date="2024-03" db="EMBL/GenBank/DDBJ databases">
        <authorList>
            <person name="Jo J.-H."/>
        </authorList>
    </citation>
    <scope>NUCLEOTIDE SEQUENCE [LARGE SCALE GENOMIC DNA]</scope>
    <source>
        <strain evidence="8 9">PS1R-30</strain>
    </source>
</reference>
<proteinExistence type="inferred from homology"/>
<evidence type="ECO:0000256" key="6">
    <source>
        <dbReference type="ARBA" id="ARBA00022837"/>
    </source>
</evidence>
<accession>A0ABU8S1N3</accession>
<dbReference type="Proteomes" id="UP001361239">
    <property type="component" value="Unassembled WGS sequence"/>
</dbReference>
<evidence type="ECO:0000256" key="4">
    <source>
        <dbReference type="ARBA" id="ARBA00022729"/>
    </source>
</evidence>
<evidence type="ECO:0000256" key="5">
    <source>
        <dbReference type="ARBA" id="ARBA00022801"/>
    </source>
</evidence>
<dbReference type="Gene3D" id="3.40.50.1820">
    <property type="entry name" value="alpha/beta hydrolase"/>
    <property type="match status" value="1"/>
</dbReference>
<keyword evidence="3" id="KW-0479">Metal-binding</keyword>
<dbReference type="InterPro" id="IPR029058">
    <property type="entry name" value="AB_hydrolase_fold"/>
</dbReference>
<dbReference type="SUPFAM" id="SSF53474">
    <property type="entry name" value="alpha/beta-Hydrolases"/>
    <property type="match status" value="1"/>
</dbReference>
<keyword evidence="5 8" id="KW-0378">Hydrolase</keyword>
<dbReference type="InterPro" id="IPR011118">
    <property type="entry name" value="Tannase/feruloyl_esterase"/>
</dbReference>
<comment type="caution">
    <text evidence="8">The sequence shown here is derived from an EMBL/GenBank/DDBJ whole genome shotgun (WGS) entry which is preliminary data.</text>
</comment>
<dbReference type="PANTHER" id="PTHR33938">
    <property type="entry name" value="FERULOYL ESTERASE B-RELATED"/>
    <property type="match status" value="1"/>
</dbReference>
<dbReference type="EMBL" id="JBBHJZ010000005">
    <property type="protein sequence ID" value="MEJ5979148.1"/>
    <property type="molecule type" value="Genomic_DNA"/>
</dbReference>
<keyword evidence="2" id="KW-0719">Serine esterase</keyword>
<evidence type="ECO:0000256" key="2">
    <source>
        <dbReference type="ARBA" id="ARBA00022487"/>
    </source>
</evidence>
<keyword evidence="9" id="KW-1185">Reference proteome</keyword>
<evidence type="ECO:0000313" key="9">
    <source>
        <dbReference type="Proteomes" id="UP001361239"/>
    </source>
</evidence>
<evidence type="ECO:0000256" key="7">
    <source>
        <dbReference type="ARBA" id="ARBA00023157"/>
    </source>
</evidence>
<keyword evidence="6" id="KW-0106">Calcium</keyword>
<dbReference type="GO" id="GO:0016787">
    <property type="term" value="F:hydrolase activity"/>
    <property type="evidence" value="ECO:0007669"/>
    <property type="project" value="UniProtKB-KW"/>
</dbReference>
<dbReference type="PANTHER" id="PTHR33938:SF15">
    <property type="entry name" value="FERULOYL ESTERASE B-RELATED"/>
    <property type="match status" value="1"/>
</dbReference>
<dbReference type="RefSeq" id="WP_339589082.1">
    <property type="nucleotide sequence ID" value="NZ_JBBHJZ010000005.1"/>
</dbReference>
<evidence type="ECO:0000256" key="1">
    <source>
        <dbReference type="ARBA" id="ARBA00006249"/>
    </source>
</evidence>
<organism evidence="8 9">
    <name type="scientific">Novosphingobium anseongense</name>
    <dbReference type="NCBI Taxonomy" id="3133436"/>
    <lineage>
        <taxon>Bacteria</taxon>
        <taxon>Pseudomonadati</taxon>
        <taxon>Pseudomonadota</taxon>
        <taxon>Alphaproteobacteria</taxon>
        <taxon>Sphingomonadales</taxon>
        <taxon>Sphingomonadaceae</taxon>
        <taxon>Novosphingobium</taxon>
    </lineage>
</organism>
<sequence>MRWSAFEWPNGATRISSVGDAFDPASQKTISLFRNPTIMQKLAKRSSWLAGAALAGTLTATLSGGASQPASATEGGLDLSSVCSPGAMQAVADKVAPGIRIQATGGVRLVGASTGVPAYCQARGSFVTNPKTGKTANFLATFPANWNGRYLQYGCFGHCGSIVLNDAASPLVTIVAQGKPGDAIRRGYATFGTDQGHSGMNWASWAYKSGGGIDIDAIEDFYYRADKVLAQVGKQLTSAVFSAAGAPGSLRRSYFMGCSGGGRDALVAATYFPEMFDGIVAGSPYADMMGVGFQGTGMALATIRSPQADLSPELIAMVAPIVTAKCDKADGVADGLIQNPAACNFRAQRDLPLCEAGAPADRCFTKDQAETVSTVLSAVTDEHGRVIQPGYTVSDFDATFRPKTRPANLTDPAPWPDSPAGVDGLPSSGFSILKAFVHGDEPDFAVRALFSFRQGGPGPVKGYHIVVPRAEVERARESARMGIGTHPQLLRAMIGQDRKLLIWSNLGDRGLTPFMMTNYYKQLARTFGGYAKLQRNVRLFSLPSTAHCSLGGNGPGNFDALGAIEDWVENGKAPEALPAALYPTNGPMTDYSKAPKRTMPLCKFPEMARYSGTGNVYDAANWRCSPQDKRMLRIGESGREAGVID</sequence>
<name>A0ABU8S1N3_9SPHN</name>
<comment type="similarity">
    <text evidence="1">Belongs to the tannase family.</text>
</comment>
<evidence type="ECO:0000313" key="8">
    <source>
        <dbReference type="EMBL" id="MEJ5979148.1"/>
    </source>
</evidence>
<gene>
    <name evidence="8" type="ORF">WG901_21020</name>
</gene>
<keyword evidence="4" id="KW-0732">Signal</keyword>
<protein>
    <submittedName>
        <fullName evidence="8">Tannase/feruloyl esterase family alpha/beta hydrolase</fullName>
    </submittedName>
</protein>
<dbReference type="Pfam" id="PF07519">
    <property type="entry name" value="Tannase"/>
    <property type="match status" value="1"/>
</dbReference>